<evidence type="ECO:0000256" key="6">
    <source>
        <dbReference type="ARBA" id="ARBA00022989"/>
    </source>
</evidence>
<evidence type="ECO:0000256" key="8">
    <source>
        <dbReference type="ARBA" id="ARBA00023170"/>
    </source>
</evidence>
<comment type="subcellular location">
    <subcellularLocation>
        <location evidence="1 10">Cell membrane</location>
        <topology evidence="1 10">Multi-pass membrane protein</topology>
    </subcellularLocation>
</comment>
<organism evidence="11">
    <name type="scientific">Conopomorpha sinensis</name>
    <name type="common">litch fruit borer</name>
    <dbReference type="NCBI Taxonomy" id="940481"/>
    <lineage>
        <taxon>Eukaryota</taxon>
        <taxon>Metazoa</taxon>
        <taxon>Ecdysozoa</taxon>
        <taxon>Arthropoda</taxon>
        <taxon>Hexapoda</taxon>
        <taxon>Insecta</taxon>
        <taxon>Pterygota</taxon>
        <taxon>Neoptera</taxon>
        <taxon>Endopterygota</taxon>
        <taxon>Lepidoptera</taxon>
        <taxon>Glossata</taxon>
        <taxon>Ditrysia</taxon>
        <taxon>Tineoidea</taxon>
        <taxon>Gracillariidae</taxon>
        <taxon>Conopomorpha</taxon>
    </lineage>
</organism>
<dbReference type="GO" id="GO:0007165">
    <property type="term" value="P:signal transduction"/>
    <property type="evidence" value="ECO:0007669"/>
    <property type="project" value="UniProtKB-KW"/>
</dbReference>
<dbReference type="EMBL" id="MF625577">
    <property type="protein sequence ID" value="AXY83404.1"/>
    <property type="molecule type" value="mRNA"/>
</dbReference>
<dbReference type="GO" id="GO:0005886">
    <property type="term" value="C:plasma membrane"/>
    <property type="evidence" value="ECO:0007669"/>
    <property type="project" value="UniProtKB-SubCell"/>
</dbReference>
<evidence type="ECO:0000256" key="2">
    <source>
        <dbReference type="ARBA" id="ARBA00022475"/>
    </source>
</evidence>
<feature type="transmembrane region" description="Helical" evidence="10">
    <location>
        <begin position="184"/>
        <end position="204"/>
    </location>
</feature>
<dbReference type="Pfam" id="PF02949">
    <property type="entry name" value="7tm_6"/>
    <property type="match status" value="1"/>
</dbReference>
<keyword evidence="8 10" id="KW-0675">Receptor</keyword>
<comment type="similarity">
    <text evidence="10">Belongs to the insect chemoreceptor superfamily. Heteromeric odorant receptor channel (TC 1.A.69) family.</text>
</comment>
<evidence type="ECO:0000256" key="5">
    <source>
        <dbReference type="ARBA" id="ARBA00022725"/>
    </source>
</evidence>
<name>A0A3Q8HDN8_9NEOP</name>
<protein>
    <recommendedName>
        <fullName evidence="10">Odorant receptor</fullName>
    </recommendedName>
</protein>
<dbReference type="InterPro" id="IPR004117">
    <property type="entry name" value="7tm6_olfct_rcpt"/>
</dbReference>
<feature type="transmembrane region" description="Helical" evidence="10">
    <location>
        <begin position="85"/>
        <end position="104"/>
    </location>
</feature>
<keyword evidence="7 10" id="KW-0472">Membrane</keyword>
<sequence length="404" mass="45144">MVASEARSCLSAALLHLRLAGFIRLGRKTGALRAAGGVKAHVRVPWQRPHGLYCVFSLVVTTTYLMQEILYAFKMRTDIGALAKVMFLLLCHVTSLAKQVVFYFDAGRIDDLIEYLDDPVFNRPGQFAAQHLKSRRVAATRLVRTYAGTALCTCAMWLAFPIYARATGQPVHFSVHVNVDYSTLPGFLIMMVYTNYVTALVAIANTSMDAFITTFLAQATTQLDILKHFLSRLTKDAVAEHKMTGEPLHEAFKRLLTFNLDHYNKINHVARSVQDIFGVAVLIQFAIGGWILCMAAYNIVMLDGGVVETVSMTLFIVCILTELFLYCYYGNELTYASKGVASSLYESGWERLPAGPRRLVLTSMTRARRDLAVTAARFVPLTLDSYIKILKSSYTIFALLRQTK</sequence>
<dbReference type="GO" id="GO:0005549">
    <property type="term" value="F:odorant binding"/>
    <property type="evidence" value="ECO:0007669"/>
    <property type="project" value="InterPro"/>
</dbReference>
<dbReference type="PANTHER" id="PTHR21137">
    <property type="entry name" value="ODORANT RECEPTOR"/>
    <property type="match status" value="1"/>
</dbReference>
<dbReference type="GO" id="GO:0004984">
    <property type="term" value="F:olfactory receptor activity"/>
    <property type="evidence" value="ECO:0007669"/>
    <property type="project" value="InterPro"/>
</dbReference>
<keyword evidence="6 10" id="KW-1133">Transmembrane helix</keyword>
<evidence type="ECO:0000256" key="1">
    <source>
        <dbReference type="ARBA" id="ARBA00004651"/>
    </source>
</evidence>
<keyword evidence="2" id="KW-1003">Cell membrane</keyword>
<feature type="transmembrane region" description="Helical" evidence="10">
    <location>
        <begin position="276"/>
        <end position="297"/>
    </location>
</feature>
<dbReference type="AlphaFoldDB" id="A0A3Q8HDN8"/>
<reference evidence="11" key="1">
    <citation type="submission" date="2017-08" db="EMBL/GenBank/DDBJ databases">
        <title>Analysis of the Antennal Transcriptome and Chemosensory-related Genes of Conopomorpha sinensis Bradley (Lepidoptera: Gracilariidae).</title>
        <authorList>
            <person name="Li P."/>
            <person name="Liu Y."/>
            <person name="Wang S."/>
            <person name="Sun H."/>
        </authorList>
    </citation>
    <scope>NUCLEOTIDE SEQUENCE</scope>
</reference>
<feature type="transmembrane region" description="Helical" evidence="10">
    <location>
        <begin position="143"/>
        <end position="164"/>
    </location>
</feature>
<accession>A0A3Q8HDN8</accession>
<keyword evidence="3 10" id="KW-0716">Sensory transduction</keyword>
<keyword evidence="5 10" id="KW-0552">Olfaction</keyword>
<proteinExistence type="evidence at transcript level"/>
<feature type="transmembrane region" description="Helical" evidence="10">
    <location>
        <begin position="309"/>
        <end position="329"/>
    </location>
</feature>
<dbReference type="PANTHER" id="PTHR21137:SF35">
    <property type="entry name" value="ODORANT RECEPTOR 19A-RELATED"/>
    <property type="match status" value="1"/>
</dbReference>
<keyword evidence="4 10" id="KW-0812">Transmembrane</keyword>
<evidence type="ECO:0000256" key="9">
    <source>
        <dbReference type="ARBA" id="ARBA00023224"/>
    </source>
</evidence>
<evidence type="ECO:0000256" key="3">
    <source>
        <dbReference type="ARBA" id="ARBA00022606"/>
    </source>
</evidence>
<evidence type="ECO:0000256" key="4">
    <source>
        <dbReference type="ARBA" id="ARBA00022692"/>
    </source>
</evidence>
<evidence type="ECO:0000256" key="7">
    <source>
        <dbReference type="ARBA" id="ARBA00023136"/>
    </source>
</evidence>
<feature type="transmembrane region" description="Helical" evidence="10">
    <location>
        <begin position="52"/>
        <end position="73"/>
    </location>
</feature>
<evidence type="ECO:0000313" key="11">
    <source>
        <dbReference type="EMBL" id="AXY83404.1"/>
    </source>
</evidence>
<keyword evidence="9 10" id="KW-0807">Transducer</keyword>
<comment type="caution">
    <text evidence="10">Lacks conserved residue(s) required for the propagation of feature annotation.</text>
</comment>
<evidence type="ECO:0000256" key="10">
    <source>
        <dbReference type="RuleBase" id="RU351113"/>
    </source>
</evidence>